<dbReference type="GO" id="GO:0003677">
    <property type="term" value="F:DNA binding"/>
    <property type="evidence" value="ECO:0007669"/>
    <property type="project" value="UniProtKB-KW"/>
</dbReference>
<dbReference type="EMBL" id="FNVT01000024">
    <property type="protein sequence ID" value="SEH02073.1"/>
    <property type="molecule type" value="Genomic_DNA"/>
</dbReference>
<keyword evidence="6" id="KW-1185">Reference proteome</keyword>
<evidence type="ECO:0000256" key="1">
    <source>
        <dbReference type="ARBA" id="ARBA00023015"/>
    </source>
</evidence>
<dbReference type="Proteomes" id="UP000236732">
    <property type="component" value="Unassembled WGS sequence"/>
</dbReference>
<keyword evidence="2" id="KW-0238">DNA-binding</keyword>
<protein>
    <submittedName>
        <fullName evidence="5">Regulatory protein, arsR family</fullName>
    </submittedName>
</protein>
<dbReference type="InterPro" id="IPR001845">
    <property type="entry name" value="HTH_ArsR_DNA-bd_dom"/>
</dbReference>
<dbReference type="CDD" id="cd00090">
    <property type="entry name" value="HTH_ARSR"/>
    <property type="match status" value="1"/>
</dbReference>
<dbReference type="PANTHER" id="PTHR43132">
    <property type="entry name" value="ARSENICAL RESISTANCE OPERON REPRESSOR ARSR-RELATED"/>
    <property type="match status" value="1"/>
</dbReference>
<sequence>MLLDTPKSTTQLVALTGQGLGSVGRHLRVLLDAGLVERRRVGQSVLYDRTEAGDLLVNAGR</sequence>
<evidence type="ECO:0000256" key="3">
    <source>
        <dbReference type="ARBA" id="ARBA00023163"/>
    </source>
</evidence>
<organism evidence="5 6">
    <name type="scientific">Nonomuraea solani</name>
    <dbReference type="NCBI Taxonomy" id="1144553"/>
    <lineage>
        <taxon>Bacteria</taxon>
        <taxon>Bacillati</taxon>
        <taxon>Actinomycetota</taxon>
        <taxon>Actinomycetes</taxon>
        <taxon>Streptosporangiales</taxon>
        <taxon>Streptosporangiaceae</taxon>
        <taxon>Nonomuraea</taxon>
    </lineage>
</organism>
<evidence type="ECO:0000313" key="5">
    <source>
        <dbReference type="EMBL" id="SEH02073.1"/>
    </source>
</evidence>
<keyword evidence="3" id="KW-0804">Transcription</keyword>
<dbReference type="InterPro" id="IPR011991">
    <property type="entry name" value="ArsR-like_HTH"/>
</dbReference>
<dbReference type="InterPro" id="IPR036388">
    <property type="entry name" value="WH-like_DNA-bd_sf"/>
</dbReference>
<dbReference type="SUPFAM" id="SSF46785">
    <property type="entry name" value="Winged helix' DNA-binding domain"/>
    <property type="match status" value="1"/>
</dbReference>
<name>A0A1H6EXD1_9ACTN</name>
<dbReference type="AlphaFoldDB" id="A0A1H6EXD1"/>
<evidence type="ECO:0000259" key="4">
    <source>
        <dbReference type="Pfam" id="PF01022"/>
    </source>
</evidence>
<dbReference type="InterPro" id="IPR036390">
    <property type="entry name" value="WH_DNA-bd_sf"/>
</dbReference>
<dbReference type="InterPro" id="IPR051011">
    <property type="entry name" value="Metal_resp_trans_reg"/>
</dbReference>
<dbReference type="GO" id="GO:0003700">
    <property type="term" value="F:DNA-binding transcription factor activity"/>
    <property type="evidence" value="ECO:0007669"/>
    <property type="project" value="InterPro"/>
</dbReference>
<evidence type="ECO:0000313" key="6">
    <source>
        <dbReference type="Proteomes" id="UP000236732"/>
    </source>
</evidence>
<reference evidence="5 6" key="1">
    <citation type="submission" date="2016-10" db="EMBL/GenBank/DDBJ databases">
        <authorList>
            <person name="de Groot N.N."/>
        </authorList>
    </citation>
    <scope>NUCLEOTIDE SEQUENCE [LARGE SCALE GENOMIC DNA]</scope>
    <source>
        <strain evidence="5 6">CGMCC 4.7037</strain>
    </source>
</reference>
<dbReference type="Gene3D" id="1.10.10.10">
    <property type="entry name" value="Winged helix-like DNA-binding domain superfamily/Winged helix DNA-binding domain"/>
    <property type="match status" value="1"/>
</dbReference>
<gene>
    <name evidence="5" type="ORF">SAMN05444920_1247</name>
</gene>
<proteinExistence type="predicted"/>
<evidence type="ECO:0000256" key="2">
    <source>
        <dbReference type="ARBA" id="ARBA00023125"/>
    </source>
</evidence>
<dbReference type="PANTHER" id="PTHR43132:SF6">
    <property type="entry name" value="HTH-TYPE TRANSCRIPTIONAL REPRESSOR CZRA"/>
    <property type="match status" value="1"/>
</dbReference>
<accession>A0A1H6EXD1</accession>
<keyword evidence="1" id="KW-0805">Transcription regulation</keyword>
<feature type="domain" description="HTH arsR-type" evidence="4">
    <location>
        <begin position="1"/>
        <end position="37"/>
    </location>
</feature>
<dbReference type="Pfam" id="PF01022">
    <property type="entry name" value="HTH_5"/>
    <property type="match status" value="1"/>
</dbReference>